<dbReference type="PANTHER" id="PTHR12994">
    <property type="entry name" value="SECERNIN"/>
    <property type="match status" value="1"/>
</dbReference>
<name>A0A9W7FYY0_9STRA</name>
<feature type="region of interest" description="Disordered" evidence="2">
    <location>
        <begin position="654"/>
        <end position="700"/>
    </location>
</feature>
<dbReference type="OrthoDB" id="5175656at2759"/>
<dbReference type="InterPro" id="IPR005322">
    <property type="entry name" value="Peptidase_C69"/>
</dbReference>
<evidence type="ECO:0000256" key="1">
    <source>
        <dbReference type="ARBA" id="ARBA00005705"/>
    </source>
</evidence>
<feature type="signal peptide" evidence="3">
    <location>
        <begin position="1"/>
        <end position="24"/>
    </location>
</feature>
<evidence type="ECO:0000313" key="5">
    <source>
        <dbReference type="Proteomes" id="UP001165065"/>
    </source>
</evidence>
<reference evidence="5" key="1">
    <citation type="journal article" date="2023" name="Commun. Biol.">
        <title>Genome analysis of Parmales, the sister group of diatoms, reveals the evolutionary specialization of diatoms from phago-mixotrophs to photoautotrophs.</title>
        <authorList>
            <person name="Ban H."/>
            <person name="Sato S."/>
            <person name="Yoshikawa S."/>
            <person name="Yamada K."/>
            <person name="Nakamura Y."/>
            <person name="Ichinomiya M."/>
            <person name="Sato N."/>
            <person name="Blanc-Mathieu R."/>
            <person name="Endo H."/>
            <person name="Kuwata A."/>
            <person name="Ogata H."/>
        </authorList>
    </citation>
    <scope>NUCLEOTIDE SEQUENCE [LARGE SCALE GENOMIC DNA]</scope>
</reference>
<keyword evidence="5" id="KW-1185">Reference proteome</keyword>
<dbReference type="GO" id="GO:0016805">
    <property type="term" value="F:dipeptidase activity"/>
    <property type="evidence" value="ECO:0007669"/>
    <property type="project" value="InterPro"/>
</dbReference>
<evidence type="ECO:0000313" key="4">
    <source>
        <dbReference type="EMBL" id="GMI25229.1"/>
    </source>
</evidence>
<feature type="compositionally biased region" description="Basic and acidic residues" evidence="2">
    <location>
        <begin position="662"/>
        <end position="696"/>
    </location>
</feature>
<dbReference type="Proteomes" id="UP001165065">
    <property type="component" value="Unassembled WGS sequence"/>
</dbReference>
<proteinExistence type="inferred from homology"/>
<comment type="similarity">
    <text evidence="1">Belongs to the peptidase C69 family. Secernin subfamily.</text>
</comment>
<dbReference type="Pfam" id="PF03577">
    <property type="entry name" value="Peptidase_C69"/>
    <property type="match status" value="1"/>
</dbReference>
<keyword evidence="3" id="KW-0732">Signal</keyword>
<evidence type="ECO:0000256" key="3">
    <source>
        <dbReference type="SAM" id="SignalP"/>
    </source>
</evidence>
<accession>A0A9W7FYY0</accession>
<protein>
    <recommendedName>
        <fullName evidence="6">Dipeptidase</fullName>
    </recommendedName>
</protein>
<dbReference type="GO" id="GO:0006508">
    <property type="term" value="P:proteolysis"/>
    <property type="evidence" value="ECO:0007669"/>
    <property type="project" value="InterPro"/>
</dbReference>
<sequence>MRVFAASLPLSFIMGLVLLQRAKGERIFDNMCTTIGVGPNATVDGSSMVTHTADCKDCDFRLAKTPPMEWDEGSMRPVYRYRRQYPRLVVQERGDTWKPDNLETEFADEYAGKKFVEEQLVGYIPQVKKTNGLFEALFGMMNDKSVAIGESTCAARFGENAEPRECPDCEGPLVDVAAISLIALERCDSARCAVEMMGELATTLGYYGAGTEEGDRGEALTVSDPTEVWMMHLTPDDTGGSAVWVAQRVPDNHVTAAANAFVIRGVDKDSDDFLYSDNLWEVAERSGAAIYSERAGGLLDFAMTYGPEEYGPEDTYPKMMKKPEYSTNRIWRVFSVLAPSQNFKRSHNFWGDELPFSVEVEKKVTVEDIMALNRDHYEGSELDLTKGFAAGPYGSPIRYDPGFGYPGQTGDEPNENGLTKWDKMNGAFPRAIGIMRTSWHFVAQSRPNLPKEVAGIMWYSQYQPSAGAYAPLYGAMSEVPRMYSRGSLYEYSEESSFWKFCTVGNYIQLAWKYMFPDVQGKQQQLEREFIEGLADVDEKAAKLIAEGKGDKAVKIMTEYSNGTAETIFDAWGKLLHMLFAKFHDGYQSLTSTSTFDAAEFFYPRWWLRMSSFFMSVIEDHGWEPPSHGESLEEVFPPEKLVKVLELMGNTAEDDAAGWIQDQQERDEARAKDEAKRAEDRIKDQEKRAEERIKGGMEGEMGGGGAIMGAGGVGGGEGGSMGTIISVAAVVVAFFAGRKSANKNGFSYSSVGEANIIV</sequence>
<evidence type="ECO:0008006" key="6">
    <source>
        <dbReference type="Google" id="ProtNLM"/>
    </source>
</evidence>
<gene>
    <name evidence="4" type="ORF">TrCOL_g4958</name>
</gene>
<dbReference type="AlphaFoldDB" id="A0A9W7FYY0"/>
<evidence type="ECO:0000256" key="2">
    <source>
        <dbReference type="SAM" id="MobiDB-lite"/>
    </source>
</evidence>
<feature type="chain" id="PRO_5040941904" description="Dipeptidase" evidence="3">
    <location>
        <begin position="25"/>
        <end position="757"/>
    </location>
</feature>
<dbReference type="PANTHER" id="PTHR12994:SF17">
    <property type="entry name" value="LD30995P"/>
    <property type="match status" value="1"/>
</dbReference>
<dbReference type="EMBL" id="BRYA01000604">
    <property type="protein sequence ID" value="GMI25229.1"/>
    <property type="molecule type" value="Genomic_DNA"/>
</dbReference>
<dbReference type="GO" id="GO:0070004">
    <property type="term" value="F:cysteine-type exopeptidase activity"/>
    <property type="evidence" value="ECO:0007669"/>
    <property type="project" value="InterPro"/>
</dbReference>
<comment type="caution">
    <text evidence="4">The sequence shown here is derived from an EMBL/GenBank/DDBJ whole genome shotgun (WGS) entry which is preliminary data.</text>
</comment>
<organism evidence="4 5">
    <name type="scientific">Triparma columacea</name>
    <dbReference type="NCBI Taxonomy" id="722753"/>
    <lineage>
        <taxon>Eukaryota</taxon>
        <taxon>Sar</taxon>
        <taxon>Stramenopiles</taxon>
        <taxon>Ochrophyta</taxon>
        <taxon>Bolidophyceae</taxon>
        <taxon>Parmales</taxon>
        <taxon>Triparmaceae</taxon>
        <taxon>Triparma</taxon>
    </lineage>
</organism>